<protein>
    <submittedName>
        <fullName evidence="4">Receptor-binding cancer antigen expressed on SiSo cells</fullName>
    </submittedName>
</protein>
<reference evidence="2 3" key="2">
    <citation type="submission" date="2018-11" db="EMBL/GenBank/DDBJ databases">
        <authorList>
            <consortium name="Pathogen Informatics"/>
        </authorList>
    </citation>
    <scope>NUCLEOTIDE SEQUENCE [LARGE SCALE GENOMIC DNA]</scope>
</reference>
<evidence type="ECO:0000313" key="4">
    <source>
        <dbReference type="WBParaSite" id="GPUH_0002033001-mRNA-1"/>
    </source>
</evidence>
<sequence length="153" mass="17978">MSIVQVIKKGILSLFRFFTTFLSKIFYCCKRRKNIGELPYTVSQRDRQHTHAYQKPGEDQWQGWSSTPFVNVVEEKIDEYRRKKAEQQQQHSPTENEPDFFNDMQPKVVQARRSSELGTLEETNMDDEAEKWDTQIDIDGVDSVLREVSNSVL</sequence>
<dbReference type="WBParaSite" id="GPUH_0002033001-mRNA-1">
    <property type="protein sequence ID" value="GPUH_0002033001-mRNA-1"/>
    <property type="gene ID" value="GPUH_0002033001"/>
</dbReference>
<evidence type="ECO:0000256" key="1">
    <source>
        <dbReference type="SAM" id="MobiDB-lite"/>
    </source>
</evidence>
<evidence type="ECO:0000313" key="2">
    <source>
        <dbReference type="EMBL" id="VDN35766.1"/>
    </source>
</evidence>
<proteinExistence type="predicted"/>
<dbReference type="EMBL" id="UYRT01090172">
    <property type="protein sequence ID" value="VDN35766.1"/>
    <property type="molecule type" value="Genomic_DNA"/>
</dbReference>
<dbReference type="OrthoDB" id="10017216at2759"/>
<accession>A0A183EH64</accession>
<dbReference type="Proteomes" id="UP000271098">
    <property type="component" value="Unassembled WGS sequence"/>
</dbReference>
<reference evidence="4" key="1">
    <citation type="submission" date="2016-06" db="UniProtKB">
        <authorList>
            <consortium name="WormBaseParasite"/>
        </authorList>
    </citation>
    <scope>IDENTIFICATION</scope>
</reference>
<feature type="region of interest" description="Disordered" evidence="1">
    <location>
        <begin position="80"/>
        <end position="134"/>
    </location>
</feature>
<dbReference type="AlphaFoldDB" id="A0A183EH64"/>
<gene>
    <name evidence="2" type="ORF">GPUH_LOCUS20304</name>
</gene>
<evidence type="ECO:0000313" key="3">
    <source>
        <dbReference type="Proteomes" id="UP000271098"/>
    </source>
</evidence>
<organism evidence="4">
    <name type="scientific">Gongylonema pulchrum</name>
    <dbReference type="NCBI Taxonomy" id="637853"/>
    <lineage>
        <taxon>Eukaryota</taxon>
        <taxon>Metazoa</taxon>
        <taxon>Ecdysozoa</taxon>
        <taxon>Nematoda</taxon>
        <taxon>Chromadorea</taxon>
        <taxon>Rhabditida</taxon>
        <taxon>Spirurina</taxon>
        <taxon>Spiruromorpha</taxon>
        <taxon>Spiruroidea</taxon>
        <taxon>Gongylonematidae</taxon>
        <taxon>Gongylonema</taxon>
    </lineage>
</organism>
<name>A0A183EH64_9BILA</name>
<keyword evidence="3" id="KW-1185">Reference proteome</keyword>